<accession>A0ABP5WLM0</accession>
<dbReference type="Proteomes" id="UP001501231">
    <property type="component" value="Unassembled WGS sequence"/>
</dbReference>
<proteinExistence type="predicted"/>
<sequence>MQGGTVVRFAVAGMTLATALLMAPNASASAKEIQDVYVKESESRIAAVGPGFKLKLTRHGISSSMAEDEFGDPATGNQIVRLSTDLAGRVYRPFVCENGTYTITAGTFQRAYRFSLLERRPSIYPERFHTSFPGFVTPFMGEFDATVTDEAGRTLRVMISDLGYEARTVDGGFRGTYPIHGFVVDQKGTIRDRISLLGRFRSGPGGADARYWIEDRGTCHQRADLGWGVPNTDRVVVTGPLLVLPFNAPVVTPKR</sequence>
<feature type="chain" id="PRO_5047318842" description="DUF3108 domain-containing protein" evidence="1">
    <location>
        <begin position="29"/>
        <end position="255"/>
    </location>
</feature>
<evidence type="ECO:0000256" key="1">
    <source>
        <dbReference type="SAM" id="SignalP"/>
    </source>
</evidence>
<evidence type="ECO:0000313" key="2">
    <source>
        <dbReference type="EMBL" id="GAA2430215.1"/>
    </source>
</evidence>
<name>A0ABP5WLM0_9ACTN</name>
<keyword evidence="1" id="KW-0732">Signal</keyword>
<organism evidence="2 3">
    <name type="scientific">Actinomadura vinacea</name>
    <dbReference type="NCBI Taxonomy" id="115336"/>
    <lineage>
        <taxon>Bacteria</taxon>
        <taxon>Bacillati</taxon>
        <taxon>Actinomycetota</taxon>
        <taxon>Actinomycetes</taxon>
        <taxon>Streptosporangiales</taxon>
        <taxon>Thermomonosporaceae</taxon>
        <taxon>Actinomadura</taxon>
    </lineage>
</organism>
<reference evidence="3" key="1">
    <citation type="journal article" date="2019" name="Int. J. Syst. Evol. Microbiol.">
        <title>The Global Catalogue of Microorganisms (GCM) 10K type strain sequencing project: providing services to taxonomists for standard genome sequencing and annotation.</title>
        <authorList>
            <consortium name="The Broad Institute Genomics Platform"/>
            <consortium name="The Broad Institute Genome Sequencing Center for Infectious Disease"/>
            <person name="Wu L."/>
            <person name="Ma J."/>
        </authorList>
    </citation>
    <scope>NUCLEOTIDE SEQUENCE [LARGE SCALE GENOMIC DNA]</scope>
    <source>
        <strain evidence="3">JCM 3325</strain>
    </source>
</reference>
<keyword evidence="3" id="KW-1185">Reference proteome</keyword>
<feature type="signal peptide" evidence="1">
    <location>
        <begin position="1"/>
        <end position="28"/>
    </location>
</feature>
<evidence type="ECO:0000313" key="3">
    <source>
        <dbReference type="Proteomes" id="UP001501231"/>
    </source>
</evidence>
<comment type="caution">
    <text evidence="2">The sequence shown here is derived from an EMBL/GenBank/DDBJ whole genome shotgun (WGS) entry which is preliminary data.</text>
</comment>
<dbReference type="EMBL" id="BAAARW010000020">
    <property type="protein sequence ID" value="GAA2430215.1"/>
    <property type="molecule type" value="Genomic_DNA"/>
</dbReference>
<gene>
    <name evidence="2" type="ORF">GCM10010191_49650</name>
</gene>
<protein>
    <recommendedName>
        <fullName evidence="4">DUF3108 domain-containing protein</fullName>
    </recommendedName>
</protein>
<evidence type="ECO:0008006" key="4">
    <source>
        <dbReference type="Google" id="ProtNLM"/>
    </source>
</evidence>